<dbReference type="NCBIfam" id="NF000642">
    <property type="entry name" value="PRK00024.1"/>
    <property type="match status" value="1"/>
</dbReference>
<keyword evidence="4" id="KW-0862">Zinc</keyword>
<feature type="domain" description="MPN" evidence="7">
    <location>
        <begin position="104"/>
        <end position="226"/>
    </location>
</feature>
<dbReference type="InterPro" id="IPR025657">
    <property type="entry name" value="RadC_JAB"/>
</dbReference>
<proteinExistence type="inferred from homology"/>
<evidence type="ECO:0000256" key="3">
    <source>
        <dbReference type="ARBA" id="ARBA00022801"/>
    </source>
</evidence>
<keyword evidence="9" id="KW-1185">Reference proteome</keyword>
<accession>A0A9W6GMA1</accession>
<keyword evidence="5" id="KW-0482">Metalloprotease</keyword>
<organism evidence="8 9">
    <name type="scientific">Propionigenium maris DSM 9537</name>
    <dbReference type="NCBI Taxonomy" id="1123000"/>
    <lineage>
        <taxon>Bacteria</taxon>
        <taxon>Fusobacteriati</taxon>
        <taxon>Fusobacteriota</taxon>
        <taxon>Fusobacteriia</taxon>
        <taxon>Fusobacteriales</taxon>
        <taxon>Fusobacteriaceae</taxon>
        <taxon>Propionigenium</taxon>
    </lineage>
</organism>
<dbReference type="PANTHER" id="PTHR30471:SF3">
    <property type="entry name" value="UPF0758 PROTEIN YEES-RELATED"/>
    <property type="match status" value="1"/>
</dbReference>
<dbReference type="InterPro" id="IPR037518">
    <property type="entry name" value="MPN"/>
</dbReference>
<keyword evidence="2" id="KW-0479">Metal-binding</keyword>
<protein>
    <submittedName>
        <fullName evidence="8">UPF0758 protein</fullName>
    </submittedName>
</protein>
<dbReference type="Pfam" id="PF04002">
    <property type="entry name" value="RadC"/>
    <property type="match status" value="1"/>
</dbReference>
<dbReference type="InterPro" id="IPR010994">
    <property type="entry name" value="RuvA_2-like"/>
</dbReference>
<dbReference type="AlphaFoldDB" id="A0A9W6GMA1"/>
<comment type="caution">
    <text evidence="8">The sequence shown here is derived from an EMBL/GenBank/DDBJ whole genome shotgun (WGS) entry which is preliminary data.</text>
</comment>
<dbReference type="Gene3D" id="1.10.150.20">
    <property type="entry name" value="5' to 3' exonuclease, C-terminal subdomain"/>
    <property type="match status" value="1"/>
</dbReference>
<evidence type="ECO:0000313" key="9">
    <source>
        <dbReference type="Proteomes" id="UP001144471"/>
    </source>
</evidence>
<evidence type="ECO:0000256" key="6">
    <source>
        <dbReference type="RuleBase" id="RU003797"/>
    </source>
</evidence>
<gene>
    <name evidence="8" type="ORF">PM10SUCC1_16860</name>
</gene>
<evidence type="ECO:0000259" key="7">
    <source>
        <dbReference type="PROSITE" id="PS50249"/>
    </source>
</evidence>
<evidence type="ECO:0000313" key="8">
    <source>
        <dbReference type="EMBL" id="GLI56172.1"/>
    </source>
</evidence>
<dbReference type="NCBIfam" id="TIGR00608">
    <property type="entry name" value="radc"/>
    <property type="match status" value="1"/>
</dbReference>
<dbReference type="PROSITE" id="PS01302">
    <property type="entry name" value="UPF0758"/>
    <property type="match status" value="1"/>
</dbReference>
<dbReference type="GO" id="GO:0046872">
    <property type="term" value="F:metal ion binding"/>
    <property type="evidence" value="ECO:0007669"/>
    <property type="project" value="UniProtKB-KW"/>
</dbReference>
<dbReference type="Gene3D" id="3.40.140.10">
    <property type="entry name" value="Cytidine Deaminase, domain 2"/>
    <property type="match status" value="1"/>
</dbReference>
<dbReference type="InterPro" id="IPR001405">
    <property type="entry name" value="UPF0758"/>
</dbReference>
<name>A0A9W6GMA1_9FUSO</name>
<keyword evidence="1" id="KW-0645">Protease</keyword>
<dbReference type="GO" id="GO:0006508">
    <property type="term" value="P:proteolysis"/>
    <property type="evidence" value="ECO:0007669"/>
    <property type="project" value="UniProtKB-KW"/>
</dbReference>
<evidence type="ECO:0000256" key="4">
    <source>
        <dbReference type="ARBA" id="ARBA00022833"/>
    </source>
</evidence>
<dbReference type="PANTHER" id="PTHR30471">
    <property type="entry name" value="DNA REPAIR PROTEIN RADC"/>
    <property type="match status" value="1"/>
</dbReference>
<dbReference type="GO" id="GO:0008237">
    <property type="term" value="F:metallopeptidase activity"/>
    <property type="evidence" value="ECO:0007669"/>
    <property type="project" value="UniProtKB-KW"/>
</dbReference>
<dbReference type="PROSITE" id="PS50249">
    <property type="entry name" value="MPN"/>
    <property type="match status" value="1"/>
</dbReference>
<keyword evidence="3" id="KW-0378">Hydrolase</keyword>
<sequence>MKVDVTGHRERLRRKYREGGYHALLDYEQLELILTYVIPRRDVKPIAKELIDIFGSLEEVVKAPTEDLERIGGVGESTALFFNLMGEMAKSLFKQGAKGRDITTISGTEDLIRYLRNDIGHSKVEEFKVIFLNNSNNLIEAENLSTGTIDRSPVYPREIVERVIHHRAKSVILSHNHPSGSVVPSKADIEITVKLKKILEILDVRLLDHIIISRDSYCSFLEEGIIELGG</sequence>
<dbReference type="SUPFAM" id="SSF47781">
    <property type="entry name" value="RuvA domain 2-like"/>
    <property type="match status" value="1"/>
</dbReference>
<dbReference type="RefSeq" id="WP_281835120.1">
    <property type="nucleotide sequence ID" value="NZ_BSDY01000006.1"/>
</dbReference>
<evidence type="ECO:0000256" key="1">
    <source>
        <dbReference type="ARBA" id="ARBA00022670"/>
    </source>
</evidence>
<dbReference type="SUPFAM" id="SSF102712">
    <property type="entry name" value="JAB1/MPN domain"/>
    <property type="match status" value="1"/>
</dbReference>
<dbReference type="CDD" id="cd08071">
    <property type="entry name" value="MPN_DUF2466"/>
    <property type="match status" value="1"/>
</dbReference>
<reference evidence="8" key="1">
    <citation type="submission" date="2022-12" db="EMBL/GenBank/DDBJ databases">
        <title>Reference genome sequencing for broad-spectrum identification of bacterial and archaeal isolates by mass spectrometry.</title>
        <authorList>
            <person name="Sekiguchi Y."/>
            <person name="Tourlousse D.M."/>
        </authorList>
    </citation>
    <scope>NUCLEOTIDE SEQUENCE</scope>
    <source>
        <strain evidence="8">10succ1</strain>
    </source>
</reference>
<evidence type="ECO:0000256" key="5">
    <source>
        <dbReference type="ARBA" id="ARBA00023049"/>
    </source>
</evidence>
<comment type="similarity">
    <text evidence="6">Belongs to the UPF0758 family.</text>
</comment>
<dbReference type="InterPro" id="IPR020891">
    <property type="entry name" value="UPF0758_CS"/>
</dbReference>
<evidence type="ECO:0000256" key="2">
    <source>
        <dbReference type="ARBA" id="ARBA00022723"/>
    </source>
</evidence>
<dbReference type="EMBL" id="BSDY01000006">
    <property type="protein sequence ID" value="GLI56172.1"/>
    <property type="molecule type" value="Genomic_DNA"/>
</dbReference>
<dbReference type="Proteomes" id="UP001144471">
    <property type="component" value="Unassembled WGS sequence"/>
</dbReference>